<name>A0A816J4B8_BRANA</name>
<organism evidence="1">
    <name type="scientific">Brassica napus</name>
    <name type="common">Rape</name>
    <dbReference type="NCBI Taxonomy" id="3708"/>
    <lineage>
        <taxon>Eukaryota</taxon>
        <taxon>Viridiplantae</taxon>
        <taxon>Streptophyta</taxon>
        <taxon>Embryophyta</taxon>
        <taxon>Tracheophyta</taxon>
        <taxon>Spermatophyta</taxon>
        <taxon>Magnoliopsida</taxon>
        <taxon>eudicotyledons</taxon>
        <taxon>Gunneridae</taxon>
        <taxon>Pentapetalae</taxon>
        <taxon>rosids</taxon>
        <taxon>malvids</taxon>
        <taxon>Brassicales</taxon>
        <taxon>Brassicaceae</taxon>
        <taxon>Brassiceae</taxon>
        <taxon>Brassica</taxon>
    </lineage>
</organism>
<reference evidence="1" key="1">
    <citation type="submission" date="2021-01" db="EMBL/GenBank/DDBJ databases">
        <authorList>
            <consortium name="Genoscope - CEA"/>
            <person name="William W."/>
        </authorList>
    </citation>
    <scope>NUCLEOTIDE SEQUENCE</scope>
</reference>
<protein>
    <submittedName>
        <fullName evidence="1">(rape) hypothetical protein</fullName>
    </submittedName>
</protein>
<feature type="non-terminal residue" evidence="1">
    <location>
        <position position="1"/>
    </location>
</feature>
<dbReference type="EMBL" id="HG994373">
    <property type="protein sequence ID" value="CAF1725873.1"/>
    <property type="molecule type" value="Genomic_DNA"/>
</dbReference>
<dbReference type="Proteomes" id="UP001295469">
    <property type="component" value="Chromosome C09"/>
</dbReference>
<evidence type="ECO:0000313" key="1">
    <source>
        <dbReference type="EMBL" id="CAF1725873.1"/>
    </source>
</evidence>
<dbReference type="AlphaFoldDB" id="A0A816J4B8"/>
<gene>
    <name evidence="1" type="ORF">DARMORV10_C09P22530.1</name>
</gene>
<sequence length="157" mass="17928">SDDAVLANLTPALVAEANMLRERFAHRYHNRALFGMHPRHRRGEASRRGEGVISGNEGIASRRSAAKPLYKGPLQRLLLNLCSHGETRFSLVNTFMDMLMLDTRKPVNYSSVSEPPYRLYACQSNVTYSRPQHFDGMHLLIHWILTGNVFIITKFCR</sequence>
<accession>A0A816J4B8</accession>
<proteinExistence type="predicted"/>